<dbReference type="Gene3D" id="1.25.40.10">
    <property type="entry name" value="Tetratricopeptide repeat domain"/>
    <property type="match status" value="1"/>
</dbReference>
<dbReference type="Proteomes" id="UP001431209">
    <property type="component" value="Unassembled WGS sequence"/>
</dbReference>
<dbReference type="SUPFAM" id="SSF48452">
    <property type="entry name" value="TPR-like"/>
    <property type="match status" value="1"/>
</dbReference>
<reference evidence="4 5" key="1">
    <citation type="submission" date="2024-03" db="EMBL/GenBank/DDBJ databases">
        <title>The Acrasis kona genome and developmental transcriptomes reveal deep origins of eukaryotic multicellular pathways.</title>
        <authorList>
            <person name="Sheikh S."/>
            <person name="Fu C.-J."/>
            <person name="Brown M.W."/>
            <person name="Baldauf S.L."/>
        </authorList>
    </citation>
    <scope>NUCLEOTIDE SEQUENCE [LARGE SCALE GENOMIC DNA]</scope>
    <source>
        <strain evidence="4 5">ATCC MYA-3509</strain>
    </source>
</reference>
<protein>
    <submittedName>
        <fullName evidence="4">Transmembrane and TPR repeat-containing protein</fullName>
    </submittedName>
</protein>
<keyword evidence="2" id="KW-0802">TPR repeat</keyword>
<evidence type="ECO:0000256" key="1">
    <source>
        <dbReference type="ARBA" id="ARBA00022737"/>
    </source>
</evidence>
<keyword evidence="1" id="KW-0677">Repeat</keyword>
<dbReference type="AlphaFoldDB" id="A0AAW2ZF19"/>
<dbReference type="EMBL" id="JAOPGA020001391">
    <property type="protein sequence ID" value="KAL0487969.1"/>
    <property type="molecule type" value="Genomic_DNA"/>
</dbReference>
<organism evidence="4 5">
    <name type="scientific">Acrasis kona</name>
    <dbReference type="NCBI Taxonomy" id="1008807"/>
    <lineage>
        <taxon>Eukaryota</taxon>
        <taxon>Discoba</taxon>
        <taxon>Heterolobosea</taxon>
        <taxon>Tetramitia</taxon>
        <taxon>Eutetramitia</taxon>
        <taxon>Acrasidae</taxon>
        <taxon>Acrasis</taxon>
    </lineage>
</organism>
<evidence type="ECO:0000256" key="3">
    <source>
        <dbReference type="SAM" id="MobiDB-lite"/>
    </source>
</evidence>
<name>A0AAW2ZF19_9EUKA</name>
<evidence type="ECO:0000256" key="2">
    <source>
        <dbReference type="ARBA" id="ARBA00022803"/>
    </source>
</evidence>
<dbReference type="InterPro" id="IPR019734">
    <property type="entry name" value="TPR_rpt"/>
</dbReference>
<comment type="caution">
    <text evidence="4">The sequence shown here is derived from an EMBL/GenBank/DDBJ whole genome shotgun (WGS) entry which is preliminary data.</text>
</comment>
<dbReference type="InterPro" id="IPR051012">
    <property type="entry name" value="CellSynth/LPSAsmb/PSIAsmb"/>
</dbReference>
<dbReference type="PANTHER" id="PTHR45586:SF1">
    <property type="entry name" value="LIPOPOLYSACCHARIDE ASSEMBLY PROTEIN B"/>
    <property type="match status" value="1"/>
</dbReference>
<keyword evidence="5" id="KW-1185">Reference proteome</keyword>
<keyword evidence="4" id="KW-0472">Membrane</keyword>
<evidence type="ECO:0000313" key="4">
    <source>
        <dbReference type="EMBL" id="KAL0487969.1"/>
    </source>
</evidence>
<accession>A0AAW2ZF19</accession>
<evidence type="ECO:0000313" key="5">
    <source>
        <dbReference type="Proteomes" id="UP001431209"/>
    </source>
</evidence>
<dbReference type="PANTHER" id="PTHR45586">
    <property type="entry name" value="TPR REPEAT-CONTAINING PROTEIN PA4667"/>
    <property type="match status" value="1"/>
</dbReference>
<dbReference type="Pfam" id="PF13181">
    <property type="entry name" value="TPR_8"/>
    <property type="match status" value="1"/>
</dbReference>
<feature type="region of interest" description="Disordered" evidence="3">
    <location>
        <begin position="155"/>
        <end position="177"/>
    </location>
</feature>
<sequence>MLRNLIRTSIRVSNIHAKFYSFDTRVLELGKLNSLAVTCQQLKQFPKAVSTYEKMLDISPDNVQVHLSIATVYQEMGSTFSLKAIDHLKKAISTIESSEEHRNFNSVPIYIQLSKLLREEGHLQDSSDYAQKATEEINKAIKILSEEWKALIDQGHTEEEEEKQLQKPFTYEDGTDENLDYQIPPLRRIKQELEHYESLKSLIK</sequence>
<gene>
    <name evidence="4" type="ORF">AKO1_008882</name>
</gene>
<keyword evidence="4" id="KW-0812">Transmembrane</keyword>
<proteinExistence type="predicted"/>
<dbReference type="InterPro" id="IPR011990">
    <property type="entry name" value="TPR-like_helical_dom_sf"/>
</dbReference>